<evidence type="ECO:0000256" key="1">
    <source>
        <dbReference type="SAM" id="Phobius"/>
    </source>
</evidence>
<sequence length="231" mass="26829">MSKNKTTKYFKYAIGEIILVVIGILIALQLNAWKSDVNQRRLEQLHLKNIKEDLQFQLEIIEQQMEHDSIYSQRTETAFSYFRGDITFTQLEELLYGANNLGYRKTFVESEASFNELLSTGGMSLIKDHNLRKLMMHYYQQLKYTSKVINANNGLIDQMFNLHSTNSSPMFSLDKNGQLDTTKTFTGQELYRLKQTLLERSDLCEIALKHCEKQRIATIALISEVNKNIKP</sequence>
<keyword evidence="1" id="KW-0812">Transmembrane</keyword>
<name>A0A5D0GES7_9FLAO</name>
<dbReference type="RefSeq" id="WP_148453841.1">
    <property type="nucleotide sequence ID" value="NZ_VSFC01000022.1"/>
</dbReference>
<accession>A0A5D0GES7</accession>
<dbReference type="Proteomes" id="UP000324550">
    <property type="component" value="Unassembled WGS sequence"/>
</dbReference>
<gene>
    <name evidence="2" type="ORF">FVF61_04580</name>
</gene>
<evidence type="ECO:0000313" key="3">
    <source>
        <dbReference type="Proteomes" id="UP000324550"/>
    </source>
</evidence>
<feature type="transmembrane region" description="Helical" evidence="1">
    <location>
        <begin position="12"/>
        <end position="33"/>
    </location>
</feature>
<dbReference type="InterPro" id="IPR045749">
    <property type="entry name" value="DUF6090"/>
</dbReference>
<comment type="caution">
    <text evidence="2">The sequence shown here is derived from an EMBL/GenBank/DDBJ whole genome shotgun (WGS) entry which is preliminary data.</text>
</comment>
<dbReference type="Pfam" id="PF19578">
    <property type="entry name" value="DUF6090"/>
    <property type="match status" value="1"/>
</dbReference>
<keyword evidence="1" id="KW-1133">Transmembrane helix</keyword>
<dbReference type="AlphaFoldDB" id="A0A5D0GES7"/>
<dbReference type="OrthoDB" id="1430261at2"/>
<keyword evidence="1" id="KW-0472">Membrane</keyword>
<reference evidence="2 3" key="1">
    <citation type="submission" date="2019-08" db="EMBL/GenBank/DDBJ databases">
        <title>Formosa sediminis sp. nov., isolated from marine sediment.</title>
        <authorList>
            <person name="Cao W.R."/>
        </authorList>
    </citation>
    <scope>NUCLEOTIDE SEQUENCE [LARGE SCALE GENOMIC DNA]</scope>
    <source>
        <strain evidence="2 3">1494</strain>
    </source>
</reference>
<dbReference type="EMBL" id="VSFC01000022">
    <property type="protein sequence ID" value="TYA57508.1"/>
    <property type="molecule type" value="Genomic_DNA"/>
</dbReference>
<proteinExistence type="predicted"/>
<protein>
    <submittedName>
        <fullName evidence="2">Uncharacterized protein</fullName>
    </submittedName>
</protein>
<keyword evidence="3" id="KW-1185">Reference proteome</keyword>
<evidence type="ECO:0000313" key="2">
    <source>
        <dbReference type="EMBL" id="TYA57508.1"/>
    </source>
</evidence>
<organism evidence="2 3">
    <name type="scientific">Formosa maritima</name>
    <dbReference type="NCBI Taxonomy" id="2592046"/>
    <lineage>
        <taxon>Bacteria</taxon>
        <taxon>Pseudomonadati</taxon>
        <taxon>Bacteroidota</taxon>
        <taxon>Flavobacteriia</taxon>
        <taxon>Flavobacteriales</taxon>
        <taxon>Flavobacteriaceae</taxon>
        <taxon>Formosa</taxon>
    </lineage>
</organism>